<dbReference type="EMBL" id="QXED01000006">
    <property type="protein sequence ID" value="RIV20319.1"/>
    <property type="molecule type" value="Genomic_DNA"/>
</dbReference>
<protein>
    <recommendedName>
        <fullName evidence="2">AntA/AntB antirepressor domain-containing protein</fullName>
    </recommendedName>
</protein>
<name>A0A418M3M5_9BACT</name>
<dbReference type="Pfam" id="PF08346">
    <property type="entry name" value="AntA"/>
    <property type="match status" value="1"/>
</dbReference>
<keyword evidence="4" id="KW-1185">Reference proteome</keyword>
<organism evidence="3 4">
    <name type="scientific">Fibrisoma montanum</name>
    <dbReference type="NCBI Taxonomy" id="2305895"/>
    <lineage>
        <taxon>Bacteria</taxon>
        <taxon>Pseudomonadati</taxon>
        <taxon>Bacteroidota</taxon>
        <taxon>Cytophagia</taxon>
        <taxon>Cytophagales</taxon>
        <taxon>Spirosomataceae</taxon>
        <taxon>Fibrisoma</taxon>
    </lineage>
</organism>
<evidence type="ECO:0000313" key="4">
    <source>
        <dbReference type="Proteomes" id="UP000283523"/>
    </source>
</evidence>
<proteinExistence type="predicted"/>
<feature type="domain" description="AntA/AntB antirepressor" evidence="2">
    <location>
        <begin position="41"/>
        <end position="109"/>
    </location>
</feature>
<evidence type="ECO:0000259" key="2">
    <source>
        <dbReference type="Pfam" id="PF08346"/>
    </source>
</evidence>
<dbReference type="AlphaFoldDB" id="A0A418M3M5"/>
<comment type="caution">
    <text evidence="3">The sequence shown here is derived from an EMBL/GenBank/DDBJ whole genome shotgun (WGS) entry which is preliminary data.</text>
</comment>
<reference evidence="3 4" key="1">
    <citation type="submission" date="2018-08" db="EMBL/GenBank/DDBJ databases">
        <title>Fibrisoma montanum sp. nov., isolated from Danxia mountain soil.</title>
        <authorList>
            <person name="Huang Y."/>
        </authorList>
    </citation>
    <scope>NUCLEOTIDE SEQUENCE [LARGE SCALE GENOMIC DNA]</scope>
    <source>
        <strain evidence="3 4">HYT19</strain>
    </source>
</reference>
<evidence type="ECO:0000256" key="1">
    <source>
        <dbReference type="SAM" id="MobiDB-lite"/>
    </source>
</evidence>
<accession>A0A418M3M5</accession>
<dbReference type="Proteomes" id="UP000283523">
    <property type="component" value="Unassembled WGS sequence"/>
</dbReference>
<feature type="compositionally biased region" description="Polar residues" evidence="1">
    <location>
        <begin position="1"/>
        <end position="14"/>
    </location>
</feature>
<gene>
    <name evidence="3" type="ORF">DYU11_19910</name>
</gene>
<feature type="region of interest" description="Disordered" evidence="1">
    <location>
        <begin position="1"/>
        <end position="21"/>
    </location>
</feature>
<dbReference type="InterPro" id="IPR013557">
    <property type="entry name" value="AntA/B_antirep"/>
</dbReference>
<sequence length="271" mass="31651">MSSIMLSAKSNGGVSYSPPKAQESALSLPDVHTYENGVQYVTARSLYRSLTSNANNFKRWSTDNIKNNKSAMQGIDYQRIMRRAENNRLIEDFDVALDFAKHLCMLTQTENAHKVRMYFIEAEKRYHTLLTERNQQVAIQLTALMGLLNEQNERIIGLERRIDKLHRDRVKYLKAKVADRKRVEIERRQQSQVKDLFDLYERYVRIEQIDGPLSIFSDLVDALKMHYGIDMYAYRGVKKANEHWFDLAGRYGFAGSLVGVLKMHMRKSRYL</sequence>
<evidence type="ECO:0000313" key="3">
    <source>
        <dbReference type="EMBL" id="RIV20319.1"/>
    </source>
</evidence>